<keyword evidence="8" id="KW-0234">DNA repair</keyword>
<name>A0A1U9M8A9_9HYPH</name>
<keyword evidence="14" id="KW-1185">Reference proteome</keyword>
<dbReference type="EMBL" id="CP015820">
    <property type="protein sequence ID" value="AQT41689.1"/>
    <property type="molecule type" value="Genomic_DNA"/>
</dbReference>
<keyword evidence="4 13" id="KW-0489">Methyltransferase</keyword>
<dbReference type="GO" id="GO:0043565">
    <property type="term" value="F:sequence-specific DNA binding"/>
    <property type="evidence" value="ECO:0007669"/>
    <property type="project" value="InterPro"/>
</dbReference>
<dbReference type="Gene3D" id="3.30.160.70">
    <property type="entry name" value="Methylated DNA-protein cysteine methyltransferase domain"/>
    <property type="match status" value="1"/>
</dbReference>
<dbReference type="InterPro" id="IPR001497">
    <property type="entry name" value="MethylDNA_cys_MeTrfase_AS"/>
</dbReference>
<evidence type="ECO:0000256" key="6">
    <source>
        <dbReference type="ARBA" id="ARBA00022763"/>
    </source>
</evidence>
<feature type="binding site" evidence="11">
    <location>
        <position position="39"/>
    </location>
    <ligand>
        <name>Zn(2+)</name>
        <dbReference type="ChEBI" id="CHEBI:29105"/>
    </ligand>
</feature>
<feature type="binding site" evidence="11">
    <location>
        <position position="73"/>
    </location>
    <ligand>
        <name>Zn(2+)</name>
        <dbReference type="ChEBI" id="CHEBI:29105"/>
    </ligand>
</feature>
<comment type="catalytic activity">
    <reaction evidence="1">
        <text>a 4-O-methyl-thymidine in DNA + L-cysteinyl-[protein] = a thymidine in DNA + S-methyl-L-cysteinyl-[protein]</text>
        <dbReference type="Rhea" id="RHEA:53428"/>
        <dbReference type="Rhea" id="RHEA-COMP:10131"/>
        <dbReference type="Rhea" id="RHEA-COMP:10132"/>
        <dbReference type="Rhea" id="RHEA-COMP:13555"/>
        <dbReference type="Rhea" id="RHEA-COMP:13556"/>
        <dbReference type="ChEBI" id="CHEBI:29950"/>
        <dbReference type="ChEBI" id="CHEBI:82612"/>
        <dbReference type="ChEBI" id="CHEBI:137386"/>
        <dbReference type="ChEBI" id="CHEBI:137387"/>
        <dbReference type="EC" id="2.1.1.63"/>
    </reaction>
</comment>
<evidence type="ECO:0000256" key="3">
    <source>
        <dbReference type="ARBA" id="ARBA00011918"/>
    </source>
</evidence>
<dbReference type="EC" id="2.1.1.63" evidence="3"/>
<dbReference type="GO" id="GO:0006281">
    <property type="term" value="P:DNA repair"/>
    <property type="evidence" value="ECO:0007669"/>
    <property type="project" value="UniProtKB-KW"/>
</dbReference>
<feature type="active site" description="Nucleophile; methyl group acceptor from methylphosphotriester" evidence="10">
    <location>
        <position position="39"/>
    </location>
</feature>
<dbReference type="Pfam" id="PF12833">
    <property type="entry name" value="HTH_18"/>
    <property type="match status" value="1"/>
</dbReference>
<comment type="similarity">
    <text evidence="2">Belongs to the MGMT family.</text>
</comment>
<dbReference type="SUPFAM" id="SSF57884">
    <property type="entry name" value="Ada DNA repair protein, N-terminal domain (N-Ada 10)"/>
    <property type="match status" value="1"/>
</dbReference>
<dbReference type="InterPro" id="IPR035451">
    <property type="entry name" value="Ada-like_dom_sf"/>
</dbReference>
<dbReference type="Gene3D" id="3.40.10.10">
    <property type="entry name" value="DNA Methylphosphotriester Repair Domain"/>
    <property type="match status" value="1"/>
</dbReference>
<dbReference type="AlphaFoldDB" id="A0A1U9M8A9"/>
<keyword evidence="6" id="KW-0227">DNA damage</keyword>
<dbReference type="InterPro" id="IPR036217">
    <property type="entry name" value="MethylDNA_cys_MeTrfase_DNAb"/>
</dbReference>
<dbReference type="Gene3D" id="1.10.10.60">
    <property type="entry name" value="Homeodomain-like"/>
    <property type="match status" value="1"/>
</dbReference>
<feature type="binding site" evidence="11">
    <location>
        <position position="70"/>
    </location>
    <ligand>
        <name>Zn(2+)</name>
        <dbReference type="ChEBI" id="CHEBI:29105"/>
    </ligand>
</feature>
<evidence type="ECO:0000313" key="14">
    <source>
        <dbReference type="Proteomes" id="UP000189660"/>
    </source>
</evidence>
<keyword evidence="11" id="KW-0862">Zinc</keyword>
<comment type="catalytic activity">
    <reaction evidence="9">
        <text>a 6-O-methyl-2'-deoxyguanosine in DNA + L-cysteinyl-[protein] = S-methyl-L-cysteinyl-[protein] + a 2'-deoxyguanosine in DNA</text>
        <dbReference type="Rhea" id="RHEA:24000"/>
        <dbReference type="Rhea" id="RHEA-COMP:10131"/>
        <dbReference type="Rhea" id="RHEA-COMP:10132"/>
        <dbReference type="Rhea" id="RHEA-COMP:11367"/>
        <dbReference type="Rhea" id="RHEA-COMP:11368"/>
        <dbReference type="ChEBI" id="CHEBI:29950"/>
        <dbReference type="ChEBI" id="CHEBI:82612"/>
        <dbReference type="ChEBI" id="CHEBI:85445"/>
        <dbReference type="ChEBI" id="CHEBI:85448"/>
        <dbReference type="EC" id="2.1.1.63"/>
    </reaction>
</comment>
<gene>
    <name evidence="13" type="ORF">BBC0178_001810</name>
</gene>
<dbReference type="Pfam" id="PF01035">
    <property type="entry name" value="DNA_binding_1"/>
    <property type="match status" value="1"/>
</dbReference>
<organism evidence="13 14">
    <name type="scientific">Bartonella apihabitans</name>
    <dbReference type="NCBI Taxonomy" id="2750929"/>
    <lineage>
        <taxon>Bacteria</taxon>
        <taxon>Pseudomonadati</taxon>
        <taxon>Pseudomonadota</taxon>
        <taxon>Alphaproteobacteria</taxon>
        <taxon>Hyphomicrobiales</taxon>
        <taxon>Bartonellaceae</taxon>
        <taxon>Bartonella</taxon>
    </lineage>
</organism>
<dbReference type="GO" id="GO:0003908">
    <property type="term" value="F:methylated-DNA-[protein]-cysteine S-methyltransferase activity"/>
    <property type="evidence" value="ECO:0007669"/>
    <property type="project" value="UniProtKB-EC"/>
</dbReference>
<dbReference type="Gene3D" id="1.10.10.10">
    <property type="entry name" value="Winged helix-like DNA-binding domain superfamily/Winged helix DNA-binding domain"/>
    <property type="match status" value="1"/>
</dbReference>
<dbReference type="InterPro" id="IPR016221">
    <property type="entry name" value="Bifunct_regulatory_prot_Ada"/>
</dbReference>
<evidence type="ECO:0000256" key="10">
    <source>
        <dbReference type="PIRSR" id="PIRSR000409-1"/>
    </source>
</evidence>
<dbReference type="KEGG" id="bapa:BBC0178_001810"/>
<dbReference type="InterPro" id="IPR036631">
    <property type="entry name" value="MGMT_N_sf"/>
</dbReference>
<sequence length="359" mass="40278">MAMTLLTNNTDQLYEALINRDRSYDGHVFVCVTTTGIFCRLSCPARKPKRENVFFCDSAAACLEQGYRPCLKCHPLEAGGHVDPLFRNLMARLDENPDHIWSEDDIVRMGFDPSTVRRIFKRQIGMTFLEFARLKRASRGAALLSHGQPVIEAQLSAGYDSGSGFREAILKLIGHPPKAIQNRTLLKATWIETPIGEMLAVSDQHVLHLLEFFDRKGLLTELKKLQAVTRSSISFERTAVIDKVETELADYYQGKRCRFETPLAKVSGGFAPLVWEALRKIPAGETRSYSELARALDRPTAMRAVARANGQNQIAIIIPCHRVIGADGTLTGYGGGLWRKDWLLRHEKSILHKSLLAIF</sequence>
<protein>
    <recommendedName>
        <fullName evidence="3">methylated-DNA--[protein]-cysteine S-methyltransferase</fullName>
        <ecNumber evidence="3">2.1.1.63</ecNumber>
    </recommendedName>
</protein>
<dbReference type="CDD" id="cd06445">
    <property type="entry name" value="ATase"/>
    <property type="match status" value="1"/>
</dbReference>
<keyword evidence="7" id="KW-0010">Activator</keyword>
<evidence type="ECO:0000256" key="11">
    <source>
        <dbReference type="PIRSR" id="PIRSR000409-3"/>
    </source>
</evidence>
<feature type="domain" description="HTH araC/xylS-type" evidence="12">
    <location>
        <begin position="83"/>
        <end position="183"/>
    </location>
</feature>
<evidence type="ECO:0000256" key="1">
    <source>
        <dbReference type="ARBA" id="ARBA00001286"/>
    </source>
</evidence>
<dbReference type="PROSITE" id="PS01124">
    <property type="entry name" value="HTH_ARAC_FAMILY_2"/>
    <property type="match status" value="1"/>
</dbReference>
<dbReference type="Proteomes" id="UP000189660">
    <property type="component" value="Chromosome"/>
</dbReference>
<dbReference type="InterPro" id="IPR014048">
    <property type="entry name" value="MethylDNA_cys_MeTrfase_DNA-bd"/>
</dbReference>
<dbReference type="NCBIfam" id="TIGR00589">
    <property type="entry name" value="ogt"/>
    <property type="match status" value="1"/>
</dbReference>
<evidence type="ECO:0000256" key="8">
    <source>
        <dbReference type="ARBA" id="ARBA00023204"/>
    </source>
</evidence>
<proteinExistence type="inferred from homology"/>
<dbReference type="PROSITE" id="PS00374">
    <property type="entry name" value="MGMT"/>
    <property type="match status" value="1"/>
</dbReference>
<dbReference type="InterPro" id="IPR036388">
    <property type="entry name" value="WH-like_DNA-bd_sf"/>
</dbReference>
<dbReference type="SUPFAM" id="SSF53155">
    <property type="entry name" value="Methylated DNA-protein cysteine methyltransferase domain"/>
    <property type="match status" value="1"/>
</dbReference>
<evidence type="ECO:0000256" key="5">
    <source>
        <dbReference type="ARBA" id="ARBA00022679"/>
    </source>
</evidence>
<dbReference type="FunFam" id="1.10.10.10:FF:000214">
    <property type="entry name" value="Methylated-DNA--protein-cysteine methyltransferase"/>
    <property type="match status" value="1"/>
</dbReference>
<dbReference type="PIRSF" id="PIRSF000409">
    <property type="entry name" value="Ada"/>
    <property type="match status" value="1"/>
</dbReference>
<evidence type="ECO:0000256" key="4">
    <source>
        <dbReference type="ARBA" id="ARBA00022603"/>
    </source>
</evidence>
<evidence type="ECO:0000256" key="2">
    <source>
        <dbReference type="ARBA" id="ARBA00008711"/>
    </source>
</evidence>
<feature type="binding site" evidence="11">
    <location>
        <position position="43"/>
    </location>
    <ligand>
        <name>Zn(2+)</name>
        <dbReference type="ChEBI" id="CHEBI:29105"/>
    </ligand>
</feature>
<evidence type="ECO:0000313" key="13">
    <source>
        <dbReference type="EMBL" id="AQT41689.1"/>
    </source>
</evidence>
<dbReference type="Pfam" id="PF02805">
    <property type="entry name" value="Ada_Zn_binding"/>
    <property type="match status" value="1"/>
</dbReference>
<comment type="cofactor">
    <cofactor evidence="11">
        <name>Zn(2+)</name>
        <dbReference type="ChEBI" id="CHEBI:29105"/>
    </cofactor>
    <text evidence="11">Binds 1 zinc ion per subunit.</text>
</comment>
<dbReference type="PANTHER" id="PTHR10815">
    <property type="entry name" value="METHYLATED-DNA--PROTEIN-CYSTEINE METHYLTRANSFERASE"/>
    <property type="match status" value="1"/>
</dbReference>
<feature type="active site" description="Nucleophile; methyl group acceptor from either O6-methylguanine or O4-methylthymine" evidence="10">
    <location>
        <position position="320"/>
    </location>
</feature>
<evidence type="ECO:0000256" key="9">
    <source>
        <dbReference type="ARBA" id="ARBA00049348"/>
    </source>
</evidence>
<dbReference type="PANTHER" id="PTHR10815:SF5">
    <property type="entry name" value="METHYLATED-DNA--PROTEIN-CYSTEINE METHYLTRANSFERASE"/>
    <property type="match status" value="1"/>
</dbReference>
<dbReference type="GO" id="GO:0032259">
    <property type="term" value="P:methylation"/>
    <property type="evidence" value="ECO:0007669"/>
    <property type="project" value="UniProtKB-KW"/>
</dbReference>
<dbReference type="SUPFAM" id="SSF46767">
    <property type="entry name" value="Methylated DNA-protein cysteine methyltransferase, C-terminal domain"/>
    <property type="match status" value="1"/>
</dbReference>
<evidence type="ECO:0000259" key="12">
    <source>
        <dbReference type="PROSITE" id="PS01124"/>
    </source>
</evidence>
<dbReference type="InterPro" id="IPR018060">
    <property type="entry name" value="HTH_AraC"/>
</dbReference>
<evidence type="ECO:0000256" key="7">
    <source>
        <dbReference type="ARBA" id="ARBA00023159"/>
    </source>
</evidence>
<dbReference type="InterPro" id="IPR004026">
    <property type="entry name" value="Ada_DNA_repair_Zn-bd"/>
</dbReference>
<keyword evidence="11" id="KW-0479">Metal-binding</keyword>
<reference evidence="13 14" key="1">
    <citation type="submission" date="2016-11" db="EMBL/GenBank/DDBJ databases">
        <title>Comparative genomics of Bartonella apis.</title>
        <authorList>
            <person name="Engel P."/>
        </authorList>
    </citation>
    <scope>NUCLEOTIDE SEQUENCE [LARGE SCALE GENOMIC DNA]</scope>
    <source>
        <strain evidence="13 14">BBC0178</strain>
    </source>
</reference>
<dbReference type="GO" id="GO:0003700">
    <property type="term" value="F:DNA-binding transcription factor activity"/>
    <property type="evidence" value="ECO:0007669"/>
    <property type="project" value="InterPro"/>
</dbReference>
<keyword evidence="5 13" id="KW-0808">Transferase</keyword>
<dbReference type="GO" id="GO:0008270">
    <property type="term" value="F:zinc ion binding"/>
    <property type="evidence" value="ECO:0007669"/>
    <property type="project" value="InterPro"/>
</dbReference>
<accession>A0A1U9M8A9</accession>
<dbReference type="SMART" id="SM00342">
    <property type="entry name" value="HTH_ARAC"/>
    <property type="match status" value="1"/>
</dbReference>